<name>A0A0C3AXF1_SERVB</name>
<evidence type="ECO:0000256" key="4">
    <source>
        <dbReference type="ARBA" id="ARBA00022517"/>
    </source>
</evidence>
<evidence type="ECO:0000313" key="10">
    <source>
        <dbReference type="EMBL" id="KIM29205.1"/>
    </source>
</evidence>
<reference evidence="10 11" key="1">
    <citation type="submission" date="2014-04" db="EMBL/GenBank/DDBJ databases">
        <authorList>
            <consortium name="DOE Joint Genome Institute"/>
            <person name="Kuo A."/>
            <person name="Zuccaro A."/>
            <person name="Kohler A."/>
            <person name="Nagy L.G."/>
            <person name="Floudas D."/>
            <person name="Copeland A."/>
            <person name="Barry K.W."/>
            <person name="Cichocki N."/>
            <person name="Veneault-Fourrey C."/>
            <person name="LaButti K."/>
            <person name="Lindquist E.A."/>
            <person name="Lipzen A."/>
            <person name="Lundell T."/>
            <person name="Morin E."/>
            <person name="Murat C."/>
            <person name="Sun H."/>
            <person name="Tunlid A."/>
            <person name="Henrissat B."/>
            <person name="Grigoriev I.V."/>
            <person name="Hibbett D.S."/>
            <person name="Martin F."/>
            <person name="Nordberg H.P."/>
            <person name="Cantor M.N."/>
            <person name="Hua S.X."/>
        </authorList>
    </citation>
    <scope>NUCLEOTIDE SEQUENCE [LARGE SCALE GENOMIC DNA]</scope>
    <source>
        <strain evidence="10 11">MAFF 305830</strain>
    </source>
</reference>
<evidence type="ECO:0000256" key="1">
    <source>
        <dbReference type="ARBA" id="ARBA00004604"/>
    </source>
</evidence>
<dbReference type="GO" id="GO:0032040">
    <property type="term" value="C:small-subunit processome"/>
    <property type="evidence" value="ECO:0007669"/>
    <property type="project" value="TreeGrafter"/>
</dbReference>
<keyword evidence="7 8" id="KW-0687">Ribonucleoprotein</keyword>
<dbReference type="InterPro" id="IPR056473">
    <property type="entry name" value="HEAT_Utp10/HEAT1"/>
</dbReference>
<keyword evidence="11" id="KW-1185">Reference proteome</keyword>
<keyword evidence="6 8" id="KW-0539">Nucleus</keyword>
<dbReference type="GO" id="GO:0000462">
    <property type="term" value="P:maturation of SSU-rRNA from tricistronic rRNA transcript (SSU-rRNA, 5.8S rRNA, LSU-rRNA)"/>
    <property type="evidence" value="ECO:0007669"/>
    <property type="project" value="TreeGrafter"/>
</dbReference>
<dbReference type="PANTHER" id="PTHR13457:SF1">
    <property type="entry name" value="HEAT REPEAT-CONTAINING PROTEIN 1"/>
    <property type="match status" value="1"/>
</dbReference>
<keyword evidence="4 8" id="KW-0690">Ribosome biogenesis</keyword>
<dbReference type="GO" id="GO:0030686">
    <property type="term" value="C:90S preribosome"/>
    <property type="evidence" value="ECO:0007669"/>
    <property type="project" value="TreeGrafter"/>
</dbReference>
<dbReference type="GO" id="GO:0030515">
    <property type="term" value="F:snoRNA binding"/>
    <property type="evidence" value="ECO:0007669"/>
    <property type="project" value="TreeGrafter"/>
</dbReference>
<proteinExistence type="inferred from homology"/>
<feature type="domain" description="BP28 C-terminal" evidence="9">
    <location>
        <begin position="1801"/>
        <end position="1941"/>
    </location>
</feature>
<comment type="similarity">
    <text evidence="2 8">Belongs to the HEATR1/UTP10 family.</text>
</comment>
<reference evidence="11" key="2">
    <citation type="submission" date="2015-01" db="EMBL/GenBank/DDBJ databases">
        <title>Evolutionary Origins and Diversification of the Mycorrhizal Mutualists.</title>
        <authorList>
            <consortium name="DOE Joint Genome Institute"/>
            <consortium name="Mycorrhizal Genomics Consortium"/>
            <person name="Kohler A."/>
            <person name="Kuo A."/>
            <person name="Nagy L.G."/>
            <person name="Floudas D."/>
            <person name="Copeland A."/>
            <person name="Barry K.W."/>
            <person name="Cichocki N."/>
            <person name="Veneault-Fourrey C."/>
            <person name="LaButti K."/>
            <person name="Lindquist E.A."/>
            <person name="Lipzen A."/>
            <person name="Lundell T."/>
            <person name="Morin E."/>
            <person name="Murat C."/>
            <person name="Riley R."/>
            <person name="Ohm R."/>
            <person name="Sun H."/>
            <person name="Tunlid A."/>
            <person name="Henrissat B."/>
            <person name="Grigoriev I.V."/>
            <person name="Hibbett D.S."/>
            <person name="Martin F."/>
        </authorList>
    </citation>
    <scope>NUCLEOTIDE SEQUENCE [LARGE SCALE GENOMIC DNA]</scope>
    <source>
        <strain evidence="11">MAFF 305830</strain>
    </source>
</reference>
<evidence type="ECO:0000256" key="7">
    <source>
        <dbReference type="ARBA" id="ARBA00023274"/>
    </source>
</evidence>
<dbReference type="SMART" id="SM01036">
    <property type="entry name" value="BP28CT"/>
    <property type="match status" value="1"/>
</dbReference>
<dbReference type="GO" id="GO:0034455">
    <property type="term" value="C:t-UTP complex"/>
    <property type="evidence" value="ECO:0007669"/>
    <property type="project" value="TreeGrafter"/>
</dbReference>
<evidence type="ECO:0000256" key="2">
    <source>
        <dbReference type="ARBA" id="ARBA00010559"/>
    </source>
</evidence>
<comment type="function">
    <text evidence="8">Involved in nucleolar processing of pre-18S ribosomal RNA.</text>
</comment>
<dbReference type="OrthoDB" id="31183at2759"/>
<gene>
    <name evidence="10" type="ORF">M408DRAFT_120332</name>
</gene>
<dbReference type="InterPro" id="IPR040191">
    <property type="entry name" value="UTP10"/>
</dbReference>
<dbReference type="InterPro" id="IPR012954">
    <property type="entry name" value="BP28_C_dom"/>
</dbReference>
<dbReference type="Pfam" id="PF08146">
    <property type="entry name" value="BP28CT"/>
    <property type="match status" value="1"/>
</dbReference>
<dbReference type="EMBL" id="KN824289">
    <property type="protein sequence ID" value="KIM29205.1"/>
    <property type="molecule type" value="Genomic_DNA"/>
</dbReference>
<dbReference type="Pfam" id="PF12397">
    <property type="entry name" value="U3snoRNP10"/>
    <property type="match status" value="1"/>
</dbReference>
<dbReference type="Pfam" id="PF23243">
    <property type="entry name" value="HEAT_HEATR1"/>
    <property type="match status" value="1"/>
</dbReference>
<dbReference type="Proteomes" id="UP000054097">
    <property type="component" value="Unassembled WGS sequence"/>
</dbReference>
<evidence type="ECO:0000313" key="11">
    <source>
        <dbReference type="Proteomes" id="UP000054097"/>
    </source>
</evidence>
<comment type="subunit">
    <text evidence="8">Component of the ribosomal small subunit (SSU) processome.</text>
</comment>
<evidence type="ECO:0000256" key="8">
    <source>
        <dbReference type="RuleBase" id="RU367065"/>
    </source>
</evidence>
<comment type="subcellular location">
    <subcellularLocation>
        <location evidence="1 8">Nucleus</location>
        <location evidence="1 8">Nucleolus</location>
    </subcellularLocation>
</comment>
<organism evidence="10 11">
    <name type="scientific">Serendipita vermifera MAFF 305830</name>
    <dbReference type="NCBI Taxonomy" id="933852"/>
    <lineage>
        <taxon>Eukaryota</taxon>
        <taxon>Fungi</taxon>
        <taxon>Dikarya</taxon>
        <taxon>Basidiomycota</taxon>
        <taxon>Agaricomycotina</taxon>
        <taxon>Agaricomycetes</taxon>
        <taxon>Sebacinales</taxon>
        <taxon>Serendipitaceae</taxon>
        <taxon>Serendipita</taxon>
    </lineage>
</organism>
<dbReference type="InterPro" id="IPR016024">
    <property type="entry name" value="ARM-type_fold"/>
</dbReference>
<evidence type="ECO:0000256" key="5">
    <source>
        <dbReference type="ARBA" id="ARBA00022552"/>
    </source>
</evidence>
<accession>A0A0C3AXF1</accession>
<dbReference type="STRING" id="933852.A0A0C3AXF1"/>
<dbReference type="InterPro" id="IPR022125">
    <property type="entry name" value="U3snoRNP10_N"/>
</dbReference>
<dbReference type="HOGENOM" id="CLU_001128_0_0_1"/>
<evidence type="ECO:0000256" key="6">
    <source>
        <dbReference type="ARBA" id="ARBA00023242"/>
    </source>
</evidence>
<sequence length="2063" mass="226656">MHKGAPIGKRHFLRKRGDHRCWQSEWFFGRYMCISIRILKLSLALLRQHCSRQSARHLSLKWLFTTMLAAQLEQSASLNAQFLKTHKNVESYLFSPQQARQHDIDAIFQLAQNGLHLLATSSKQIKSLNSPLFASSAKFTDRTSLAAAENASLDVAIEKLLFALAPYLMEQAASKIIEWLVRRYRVNEFNVEALLTIFLPYHATPHFIKLLSILHIPQGSAWTFLAMHKKALAPLHRETILKEMLSNALFAKAIVNILQKHVAAQAEHRAVVGFSLAITLQYIKQATLDSVVLAFLLPGILTPLADSHSADTGGACLVLLAHLSQHVAFTSDALPVILDGLAPAASRVEPTNLLTTLSLILQHQEALESLPKHLTTALLGVQNLPGALNNCQQWLVTPKVLRPLAAGFCAHLNRDSDMEDESDSFQDSALAALDALFTFKPLSLEGATALCAGVLQNWPRDSAGLQEKLLKLLRRAYQLFPEAPRLAVNKLESDDMEALEDELQGIIDSVTMLPGEAGDGHKNRDASILASSSDAPVRARGVRALLDADGVAEGTPALLLSTMEDNHTEVLHALYSEPEKLIEILGADAVLQRIERLLQPQSSKTMSIDVMCTHVDLLASLVGTGKRDVGMILFGHLLVTKAGFKRSAAVWGALEQRNVLSSDLLKGASSLAAVDWKGMKGDQATMTAFNERLVQLIAGNLITLSRYEAYIEFLLTQATEYPASTSAALALLVLYNVLNSINGSRKLELGIRLTQLVTSAGLGALQSVETKSINEGDMKRIDFSRIVSKPEHLSTHGRLYAAILLLLPVLSRVSSRMNWFPASGYTEGQSVIFSRALYILLNRSAAAPNLCTLVLRGLFLSLQDDTLLLLASIWSDISVLPGVRVAALKHAQAFIRALLDPSAESISKDLQIVFPFLVGVIYDANQGIRDAAVVCIQLIAGVRREKGTNVPEVYALKSIPEEISAIIKLLEWLDFLRYAKALAAHAETLKVDAGVLISVHEDILQIVDEDSGKDSRYKRRILSYLLSHVAAWPSSSLRLALLACTSSIQDTSKLSLVASLIEELSKVETDIFLAGLEQEQQQVYVNSLLSAFNCADSSAVGPLFPALLELVRRALSNKETERALHGASSVIKTMGPSLPSTQKLEICHLLLSLADPVDQTNTLELLAVILDDEETLVTLLKQLRPISADEQPSKRPRRETSDIDPLVRLNKVCQALSLSSPDRSLAALSALLESLDAILDARGVENAELAHIQQVIMNALSHTSQCVTASTVITSQLRIDVLVKLVKDSANPQIVHQALLVIAALAPWSSDSLLHHLMPILLSTGNYISPREDVYSARVAEKTIDSVIPVLTSHLRSQYGKKGQLQIAARPYLDVFVDAAGVIPSHRRTSFFIHLVSILGPSDFLNPICVLLLEPSNSSDGNTKKQADQVSLVVSIMQARPLESRLAAIAELLEEMVADMSAPQLDEPWFLSSLKKVPNETGIDRITVIMDMIYQTLQRSRGVARLGNDESPQRILAALVRLLALENHRNTAAADHFRQHLTSTIKTALRLVSASTMLFTCLQLLRSNDLALQIELYSLLGTSLPDVNADIRSQMSSDIVLLVKIIKEHLVTSQSPLLFMAAMKALQAVTKTAQSTELSALTETVSIVTNSLQISQLSESCIQALQTLCITLGPRIIPQLASVIESCSSLMHRPESSEKLFSTSTGLLRHLLDSASSFWTSASAEAVLLVYITRSTAGKERDKAAMNSLGKHMARKLPTQVFIPALGKTWKRVDAERNTTSQVERNAIFIIMKQAIKNADRALITAEARLLLNIMMEAWDGSMHMEDNAPSIKAFVELVIKLNEASFKPLYRIMFDWAWTPDHESTVFSLEHRAIAYCQAMGAILGTLKGLVTPYMAPFVGRAAEALDLWSQAPATFALFELWRKIVGLIKQGADVDDGAFWRDEFIRLISPSLVRQIHIASSPQHPWMASLLADTLGAIAKVAVDDGFLKALNIDIFMITREDIPKTRICALECASKLWMENGRRLAGWKHETVPFLHECAEDENEDVAARARRLKSILDQF</sequence>
<evidence type="ECO:0000259" key="9">
    <source>
        <dbReference type="SMART" id="SM01036"/>
    </source>
</evidence>
<dbReference type="SUPFAM" id="SSF48371">
    <property type="entry name" value="ARM repeat"/>
    <property type="match status" value="1"/>
</dbReference>
<dbReference type="GO" id="GO:0045943">
    <property type="term" value="P:positive regulation of transcription by RNA polymerase I"/>
    <property type="evidence" value="ECO:0007669"/>
    <property type="project" value="TreeGrafter"/>
</dbReference>
<dbReference type="PANTHER" id="PTHR13457">
    <property type="entry name" value="BAP28"/>
    <property type="match status" value="1"/>
</dbReference>
<evidence type="ECO:0000256" key="3">
    <source>
        <dbReference type="ARBA" id="ARBA00015399"/>
    </source>
</evidence>
<keyword evidence="5 8" id="KW-0698">rRNA processing</keyword>
<protein>
    <recommendedName>
        <fullName evidence="3 8">U3 small nucleolar RNA-associated protein 10</fullName>
    </recommendedName>
</protein>